<dbReference type="Pfam" id="PF00126">
    <property type="entry name" value="HTH_1"/>
    <property type="match status" value="1"/>
</dbReference>
<dbReference type="SUPFAM" id="SSF46785">
    <property type="entry name" value="Winged helix' DNA-binding domain"/>
    <property type="match status" value="1"/>
</dbReference>
<dbReference type="SUPFAM" id="SSF53850">
    <property type="entry name" value="Periplasmic binding protein-like II"/>
    <property type="match status" value="1"/>
</dbReference>
<dbReference type="FunFam" id="1.10.10.10:FF:000001">
    <property type="entry name" value="LysR family transcriptional regulator"/>
    <property type="match status" value="1"/>
</dbReference>
<name>A0A8J7FFF4_9NEIS</name>
<keyword evidence="4" id="KW-0804">Transcription</keyword>
<evidence type="ECO:0000256" key="3">
    <source>
        <dbReference type="ARBA" id="ARBA00023125"/>
    </source>
</evidence>
<dbReference type="PRINTS" id="PR00039">
    <property type="entry name" value="HTHLYSR"/>
</dbReference>
<dbReference type="InterPro" id="IPR036388">
    <property type="entry name" value="WH-like_DNA-bd_sf"/>
</dbReference>
<dbReference type="PANTHER" id="PTHR30537">
    <property type="entry name" value="HTH-TYPE TRANSCRIPTIONAL REGULATOR"/>
    <property type="match status" value="1"/>
</dbReference>
<keyword evidence="2" id="KW-0805">Transcription regulation</keyword>
<dbReference type="InterPro" id="IPR058163">
    <property type="entry name" value="LysR-type_TF_proteobact-type"/>
</dbReference>
<protein>
    <submittedName>
        <fullName evidence="6">LysR family transcriptional regulator</fullName>
    </submittedName>
</protein>
<organism evidence="6 7">
    <name type="scientific">Chitinilyticum piscinae</name>
    <dbReference type="NCBI Taxonomy" id="2866724"/>
    <lineage>
        <taxon>Bacteria</taxon>
        <taxon>Pseudomonadati</taxon>
        <taxon>Pseudomonadota</taxon>
        <taxon>Betaproteobacteria</taxon>
        <taxon>Neisseriales</taxon>
        <taxon>Chitinibacteraceae</taxon>
        <taxon>Chitinilyticum</taxon>
    </lineage>
</organism>
<dbReference type="GO" id="GO:0043565">
    <property type="term" value="F:sequence-specific DNA binding"/>
    <property type="evidence" value="ECO:0007669"/>
    <property type="project" value="TreeGrafter"/>
</dbReference>
<accession>A0A8J7FFF4</accession>
<dbReference type="InterPro" id="IPR005119">
    <property type="entry name" value="LysR_subst-bd"/>
</dbReference>
<proteinExistence type="inferred from homology"/>
<dbReference type="GO" id="GO:0006351">
    <property type="term" value="P:DNA-templated transcription"/>
    <property type="evidence" value="ECO:0007669"/>
    <property type="project" value="TreeGrafter"/>
</dbReference>
<gene>
    <name evidence="6" type="ORF">INR99_03410</name>
</gene>
<dbReference type="Gene3D" id="3.40.190.290">
    <property type="match status" value="1"/>
</dbReference>
<dbReference type="Gene3D" id="1.10.10.10">
    <property type="entry name" value="Winged helix-like DNA-binding domain superfamily/Winged helix DNA-binding domain"/>
    <property type="match status" value="1"/>
</dbReference>
<dbReference type="PANTHER" id="PTHR30537:SF1">
    <property type="entry name" value="HTH-TYPE TRANSCRIPTIONAL REGULATOR PGRR"/>
    <property type="match status" value="1"/>
</dbReference>
<evidence type="ECO:0000256" key="1">
    <source>
        <dbReference type="ARBA" id="ARBA00009437"/>
    </source>
</evidence>
<dbReference type="Pfam" id="PF03466">
    <property type="entry name" value="LysR_substrate"/>
    <property type="match status" value="1"/>
</dbReference>
<comment type="caution">
    <text evidence="6">The sequence shown here is derived from an EMBL/GenBank/DDBJ whole genome shotgun (WGS) entry which is preliminary data.</text>
</comment>
<evidence type="ECO:0000313" key="6">
    <source>
        <dbReference type="EMBL" id="MBE9608388.1"/>
    </source>
</evidence>
<dbReference type="Proteomes" id="UP000604481">
    <property type="component" value="Unassembled WGS sequence"/>
</dbReference>
<dbReference type="PROSITE" id="PS50931">
    <property type="entry name" value="HTH_LYSR"/>
    <property type="match status" value="1"/>
</dbReference>
<evidence type="ECO:0000313" key="7">
    <source>
        <dbReference type="Proteomes" id="UP000604481"/>
    </source>
</evidence>
<feature type="domain" description="HTH lysR-type" evidence="5">
    <location>
        <begin position="1"/>
        <end position="60"/>
    </location>
</feature>
<evidence type="ECO:0000256" key="2">
    <source>
        <dbReference type="ARBA" id="ARBA00023015"/>
    </source>
</evidence>
<dbReference type="InterPro" id="IPR036390">
    <property type="entry name" value="WH_DNA-bd_sf"/>
</dbReference>
<keyword evidence="7" id="KW-1185">Reference proteome</keyword>
<evidence type="ECO:0000256" key="4">
    <source>
        <dbReference type="ARBA" id="ARBA00023163"/>
    </source>
</evidence>
<reference evidence="6 7" key="1">
    <citation type="submission" date="2020-10" db="EMBL/GenBank/DDBJ databases">
        <title>The genome sequence of Chitinilyticum litopenaei 4Y14.</title>
        <authorList>
            <person name="Liu Y."/>
        </authorList>
    </citation>
    <scope>NUCLEOTIDE SEQUENCE [LARGE SCALE GENOMIC DNA]</scope>
    <source>
        <strain evidence="6 7">4Y14</strain>
    </source>
</reference>
<sequence>MQQNLNDLYAFACVARLRSFRKAAQQLHVTPSALSHTLSRLEEQLGIRLLQRSTRSVSATEAGEQLLAGLEPALAQIAATFDLLNAQRDKPVGRLRLNIPRAASRLLIAPRLPAWLAAYPDIALEIVCSDALVDIVAEGFDAGVRFGESLALDMVAVPVGAPVEFALAAAPAYLAAHGAPQRPDELLAHECLQFRFPSGSHCPWELRDGGQKLLLQTRGKLVFDDFDLLLDAACAGAGICFHYRDWLAPKVASGELAWVLPDCTPPREHFQLYYPRARHVSGPLRAFIDFFRPGS</sequence>
<dbReference type="RefSeq" id="WP_194114878.1">
    <property type="nucleotide sequence ID" value="NZ_JADFUA010000001.1"/>
</dbReference>
<keyword evidence="3" id="KW-0238">DNA-binding</keyword>
<dbReference type="EMBL" id="JADFUA010000001">
    <property type="protein sequence ID" value="MBE9608388.1"/>
    <property type="molecule type" value="Genomic_DNA"/>
</dbReference>
<comment type="similarity">
    <text evidence="1">Belongs to the LysR transcriptional regulatory family.</text>
</comment>
<dbReference type="GO" id="GO:0003700">
    <property type="term" value="F:DNA-binding transcription factor activity"/>
    <property type="evidence" value="ECO:0007669"/>
    <property type="project" value="InterPro"/>
</dbReference>
<dbReference type="AlphaFoldDB" id="A0A8J7FFF4"/>
<evidence type="ECO:0000259" key="5">
    <source>
        <dbReference type="PROSITE" id="PS50931"/>
    </source>
</evidence>
<dbReference type="InterPro" id="IPR000847">
    <property type="entry name" value="LysR_HTH_N"/>
</dbReference>